<protein>
    <submittedName>
        <fullName evidence="2">Uncharacterized protein</fullName>
    </submittedName>
</protein>
<keyword evidence="3" id="KW-1185">Reference proteome</keyword>
<proteinExistence type="predicted"/>
<feature type="region of interest" description="Disordered" evidence="1">
    <location>
        <begin position="138"/>
        <end position="159"/>
    </location>
</feature>
<name>A0A4P9VY37_9FUNG</name>
<evidence type="ECO:0000256" key="1">
    <source>
        <dbReference type="SAM" id="MobiDB-lite"/>
    </source>
</evidence>
<reference evidence="3" key="1">
    <citation type="journal article" date="2018" name="Nat. Microbiol.">
        <title>Leveraging single-cell genomics to expand the fungal tree of life.</title>
        <authorList>
            <person name="Ahrendt S.R."/>
            <person name="Quandt C.A."/>
            <person name="Ciobanu D."/>
            <person name="Clum A."/>
            <person name="Salamov A."/>
            <person name="Andreopoulos B."/>
            <person name="Cheng J.F."/>
            <person name="Woyke T."/>
            <person name="Pelin A."/>
            <person name="Henrissat B."/>
            <person name="Reynolds N.K."/>
            <person name="Benny G.L."/>
            <person name="Smith M.E."/>
            <person name="James T.Y."/>
            <person name="Grigoriev I.V."/>
        </authorList>
    </citation>
    <scope>NUCLEOTIDE SEQUENCE [LARGE SCALE GENOMIC DNA]</scope>
</reference>
<gene>
    <name evidence="2" type="ORF">BDK51DRAFT_31171</name>
</gene>
<evidence type="ECO:0000313" key="2">
    <source>
        <dbReference type="EMBL" id="RKO83208.1"/>
    </source>
</evidence>
<dbReference type="Proteomes" id="UP000269721">
    <property type="component" value="Unassembled WGS sequence"/>
</dbReference>
<organism evidence="2 3">
    <name type="scientific">Blyttiomyces helicus</name>
    <dbReference type="NCBI Taxonomy" id="388810"/>
    <lineage>
        <taxon>Eukaryota</taxon>
        <taxon>Fungi</taxon>
        <taxon>Fungi incertae sedis</taxon>
        <taxon>Chytridiomycota</taxon>
        <taxon>Chytridiomycota incertae sedis</taxon>
        <taxon>Chytridiomycetes</taxon>
        <taxon>Chytridiomycetes incertae sedis</taxon>
        <taxon>Blyttiomyces</taxon>
    </lineage>
</organism>
<sequence length="200" mass="22511">MEGLGEANARVGDIVELRRMREWGRWKRRQGGGKIGGSSKHIGLLNAAAQRDGSRALMDTNQNLRSPGCDGVGVNEGSRELSVGDFGAGEEGYDGHGEGLAYWWSGRGNFLGGWRERGCLFMDQVDISQVQRSRRALWKRKNKRAPEDREKKKLKNRPGREGGACVLIFLLKEFCYFFKERTLSSRGPSILGVYQIQRIY</sequence>
<dbReference type="EMBL" id="ML001519">
    <property type="protein sequence ID" value="RKO83208.1"/>
    <property type="molecule type" value="Genomic_DNA"/>
</dbReference>
<dbReference type="AlphaFoldDB" id="A0A4P9VY37"/>
<evidence type="ECO:0000313" key="3">
    <source>
        <dbReference type="Proteomes" id="UP000269721"/>
    </source>
</evidence>
<accession>A0A4P9VY37</accession>